<accession>A0A1H9MYL9</accession>
<evidence type="ECO:0000313" key="2">
    <source>
        <dbReference type="Proteomes" id="UP000199410"/>
    </source>
</evidence>
<dbReference type="AlphaFoldDB" id="A0A1H9MYL9"/>
<sequence>MLFSNSRNVKAIGIPFNWNADYVNGKNYAEYDLLTHKKNDYYLIQRNQVLRFGLFGQGMKFFFEMTDGSFNLSGKRIEIEYIDENGKTFHLTTNFADKDLITYKEAYSDFNGVQGAVQRSDIKSINFGYKTTYKKDDVQLFFQPIVSIPFNKSAFIEVKLTSNKTMDGHLVFKTRGIEVERFYAPVEANRAGQINWTIK</sequence>
<dbReference type="EMBL" id="FOEL01000013">
    <property type="protein sequence ID" value="SER28810.1"/>
    <property type="molecule type" value="Genomic_DNA"/>
</dbReference>
<name>A0A1H9MYL9_9BACI</name>
<dbReference type="RefSeq" id="WP_089986626.1">
    <property type="nucleotide sequence ID" value="NZ_FMVP01000013.1"/>
</dbReference>
<protein>
    <submittedName>
        <fullName evidence="1">Uncharacterized protein</fullName>
    </submittedName>
</protein>
<dbReference type="Proteomes" id="UP000199410">
    <property type="component" value="Unassembled WGS sequence"/>
</dbReference>
<organism evidence="1 2">
    <name type="scientific">Lysinibacillus fusiformis</name>
    <dbReference type="NCBI Taxonomy" id="28031"/>
    <lineage>
        <taxon>Bacteria</taxon>
        <taxon>Bacillati</taxon>
        <taxon>Bacillota</taxon>
        <taxon>Bacilli</taxon>
        <taxon>Bacillales</taxon>
        <taxon>Bacillaceae</taxon>
        <taxon>Lysinibacillus</taxon>
    </lineage>
</organism>
<proteinExistence type="predicted"/>
<comment type="caution">
    <text evidence="1">The sequence shown here is derived from an EMBL/GenBank/DDBJ whole genome shotgun (WGS) entry which is preliminary data.</text>
</comment>
<evidence type="ECO:0000313" key="1">
    <source>
        <dbReference type="EMBL" id="SER28810.1"/>
    </source>
</evidence>
<gene>
    <name evidence="1" type="ORF">SAMN02787113_03431</name>
</gene>
<reference evidence="1 2" key="1">
    <citation type="submission" date="2016-10" db="EMBL/GenBank/DDBJ databases">
        <authorList>
            <person name="Varghese N."/>
            <person name="Submissions S."/>
        </authorList>
    </citation>
    <scope>NUCLEOTIDE SEQUENCE [LARGE SCALE GENOMIC DNA]</scope>
    <source>
        <strain evidence="1 2">TC-13</strain>
    </source>
</reference>